<dbReference type="AlphaFoldDB" id="A0A0E9WF83"/>
<sequence>MNNNNNNNIHKNTCLKLENRFFHRWLEKKGVKATCGVILNSHHVKMVLIYIFNLISSFTFFYISKSSLCVYFYLFVCL</sequence>
<organism evidence="2">
    <name type="scientific">Anguilla anguilla</name>
    <name type="common">European freshwater eel</name>
    <name type="synonym">Muraena anguilla</name>
    <dbReference type="NCBI Taxonomy" id="7936"/>
    <lineage>
        <taxon>Eukaryota</taxon>
        <taxon>Metazoa</taxon>
        <taxon>Chordata</taxon>
        <taxon>Craniata</taxon>
        <taxon>Vertebrata</taxon>
        <taxon>Euteleostomi</taxon>
        <taxon>Actinopterygii</taxon>
        <taxon>Neopterygii</taxon>
        <taxon>Teleostei</taxon>
        <taxon>Anguilliformes</taxon>
        <taxon>Anguillidae</taxon>
        <taxon>Anguilla</taxon>
    </lineage>
</organism>
<name>A0A0E9WF83_ANGAN</name>
<keyword evidence="1" id="KW-0812">Transmembrane</keyword>
<proteinExistence type="predicted"/>
<dbReference type="EMBL" id="GBXM01019565">
    <property type="protein sequence ID" value="JAH89012.1"/>
    <property type="molecule type" value="Transcribed_RNA"/>
</dbReference>
<keyword evidence="1" id="KW-1133">Transmembrane helix</keyword>
<evidence type="ECO:0000313" key="2">
    <source>
        <dbReference type="EMBL" id="JAH89012.1"/>
    </source>
</evidence>
<evidence type="ECO:0000256" key="1">
    <source>
        <dbReference type="SAM" id="Phobius"/>
    </source>
</evidence>
<reference evidence="2" key="1">
    <citation type="submission" date="2014-11" db="EMBL/GenBank/DDBJ databases">
        <authorList>
            <person name="Amaro Gonzalez C."/>
        </authorList>
    </citation>
    <scope>NUCLEOTIDE SEQUENCE</scope>
</reference>
<reference evidence="2" key="2">
    <citation type="journal article" date="2015" name="Fish Shellfish Immunol.">
        <title>Early steps in the European eel (Anguilla anguilla)-Vibrio vulnificus interaction in the gills: Role of the RtxA13 toxin.</title>
        <authorList>
            <person name="Callol A."/>
            <person name="Pajuelo D."/>
            <person name="Ebbesson L."/>
            <person name="Teles M."/>
            <person name="MacKenzie S."/>
            <person name="Amaro C."/>
        </authorList>
    </citation>
    <scope>NUCLEOTIDE SEQUENCE</scope>
</reference>
<feature type="transmembrane region" description="Helical" evidence="1">
    <location>
        <begin position="47"/>
        <end position="74"/>
    </location>
</feature>
<accession>A0A0E9WF83</accession>
<keyword evidence="1" id="KW-0472">Membrane</keyword>
<protein>
    <submittedName>
        <fullName evidence="2">Uncharacterized protein</fullName>
    </submittedName>
</protein>